<dbReference type="EMBL" id="LRGB01001005">
    <property type="protein sequence ID" value="KZS14189.1"/>
    <property type="molecule type" value="Genomic_DNA"/>
</dbReference>
<comment type="caution">
    <text evidence="1">The sequence shown here is derived from an EMBL/GenBank/DDBJ whole genome shotgun (WGS) entry which is preliminary data.</text>
</comment>
<gene>
    <name evidence="1" type="ORF">APZ42_020847</name>
</gene>
<reference evidence="1 2" key="1">
    <citation type="submission" date="2016-03" db="EMBL/GenBank/DDBJ databases">
        <title>EvidentialGene: Evidence-directed Construction of Genes on Genomes.</title>
        <authorList>
            <person name="Gilbert D.G."/>
            <person name="Choi J.-H."/>
            <person name="Mockaitis K."/>
            <person name="Colbourne J."/>
            <person name="Pfrender M."/>
        </authorList>
    </citation>
    <scope>NUCLEOTIDE SEQUENCE [LARGE SCALE GENOMIC DNA]</scope>
    <source>
        <strain evidence="1 2">Xinb3</strain>
        <tissue evidence="1">Complete organism</tissue>
    </source>
</reference>
<evidence type="ECO:0000313" key="2">
    <source>
        <dbReference type="Proteomes" id="UP000076858"/>
    </source>
</evidence>
<proteinExistence type="predicted"/>
<sequence length="51" mass="5625">MTGMALDNGNDRRQVRRPLVFLRTNGWTTAETRVASGEVPDGRRIGARVAV</sequence>
<accession>A0A164XFW2</accession>
<dbReference type="Proteomes" id="UP000076858">
    <property type="component" value="Unassembled WGS sequence"/>
</dbReference>
<evidence type="ECO:0000313" key="1">
    <source>
        <dbReference type="EMBL" id="KZS14189.1"/>
    </source>
</evidence>
<organism evidence="1 2">
    <name type="scientific">Daphnia magna</name>
    <dbReference type="NCBI Taxonomy" id="35525"/>
    <lineage>
        <taxon>Eukaryota</taxon>
        <taxon>Metazoa</taxon>
        <taxon>Ecdysozoa</taxon>
        <taxon>Arthropoda</taxon>
        <taxon>Crustacea</taxon>
        <taxon>Branchiopoda</taxon>
        <taxon>Diplostraca</taxon>
        <taxon>Cladocera</taxon>
        <taxon>Anomopoda</taxon>
        <taxon>Daphniidae</taxon>
        <taxon>Daphnia</taxon>
    </lineage>
</organism>
<protein>
    <submittedName>
        <fullName evidence="1">Uncharacterized protein</fullName>
    </submittedName>
</protein>
<dbReference type="AlphaFoldDB" id="A0A164XFW2"/>
<keyword evidence="2" id="KW-1185">Reference proteome</keyword>
<name>A0A164XFW2_9CRUS</name>